<evidence type="ECO:0000256" key="2">
    <source>
        <dbReference type="ARBA" id="ARBA00022485"/>
    </source>
</evidence>
<evidence type="ECO:0000256" key="8">
    <source>
        <dbReference type="ARBA" id="ARBA00048733"/>
    </source>
</evidence>
<name>A0A212LTF4_9FIRM</name>
<feature type="binding site" evidence="10">
    <location>
        <position position="476"/>
    </location>
    <ligand>
        <name>[Ni-4Fe-4S] cluster</name>
        <dbReference type="ChEBI" id="CHEBI:47739"/>
    </ligand>
</feature>
<feature type="binding site" evidence="10">
    <location>
        <position position="54"/>
    </location>
    <ligand>
        <name>[4Fe-4S] cluster</name>
        <dbReference type="ChEBI" id="CHEBI:49883"/>
        <label>2</label>
    </ligand>
</feature>
<dbReference type="SUPFAM" id="SSF56821">
    <property type="entry name" value="Prismane protein-like"/>
    <property type="match status" value="1"/>
</dbReference>
<dbReference type="Gene3D" id="1.20.1270.30">
    <property type="match status" value="1"/>
</dbReference>
<feature type="binding site" evidence="10">
    <location>
        <position position="295"/>
    </location>
    <ligand>
        <name>[Ni-4Fe-4S] cluster</name>
        <dbReference type="ChEBI" id="CHEBI:47739"/>
    </ligand>
</feature>
<sequence>MSEQRTIDVAATQMLDKAKEIGFLTTFDRAKAQEPRCTFGNTGICCRICLQGPCRILPKKPGGNKGICGAADYTIVARNTVRYIAGGAAAHSDHGREIAQVLLHVAEGHNHDYKITDTDKLMRVAKNIGVETEGREVMDICKDVASAALAEFGRVDETQELTWLKAYAPEERLDVWRKTAIIPAGINLSLAKLLHQTHVGTDADPVNIIFGGLKAALCDYDGQHLATDLSDILFGTGVPVVTEANLGAIKADKVNIALHGHNPLLSQMVVNAAKEMQDEAKAAGAAGINLVGICCTGNEVLTREGVAIATNFATQELAVMTGAMDAMVVDVQCIMPSLRSAAECFHTKIITTMPIMKIPGSYHFAFDEDHAVESAKEIIRLAIDAYKTRDQAQVNIPNIKNKVVAGFTLEAILNIFGKINPENPIRVIVDAMEAGEIKGIAALIGCNNLKGTHDYNHTAMAKELAKNDIFLLAGGCSAQAHALAGMMNGDAVKEYAGEGLKKFYARLNAAAGLTEELPLMFHTGSCVDYSRQQDFVNLVAKEMGVSVPEVPFVVSAPEAMSEKAVAIGSWNVAYGNAVHVGVIAPTVGSQLVNDVVTKVAEDVFGGFFFWETDALKAAARTVEIIEERSWKIAMRKKARDAQAAAE</sequence>
<dbReference type="Gene3D" id="3.40.50.2030">
    <property type="match status" value="2"/>
</dbReference>
<keyword evidence="4 9" id="KW-0479">Metal-binding</keyword>
<keyword evidence="7 9" id="KW-0411">Iron-sulfur</keyword>
<dbReference type="InterPro" id="IPR004137">
    <property type="entry name" value="HCP/CODH"/>
</dbReference>
<evidence type="ECO:0000256" key="4">
    <source>
        <dbReference type="ARBA" id="ARBA00022723"/>
    </source>
</evidence>
<dbReference type="GO" id="GO:0050418">
    <property type="term" value="F:hydroxylamine reductase activity"/>
    <property type="evidence" value="ECO:0007669"/>
    <property type="project" value="TreeGrafter"/>
</dbReference>
<evidence type="ECO:0000313" key="11">
    <source>
        <dbReference type="EMBL" id="SCM80802.1"/>
    </source>
</evidence>
<evidence type="ECO:0000256" key="3">
    <source>
        <dbReference type="ARBA" id="ARBA00022596"/>
    </source>
</evidence>
<dbReference type="GO" id="GO:0016151">
    <property type="term" value="F:nickel cation binding"/>
    <property type="evidence" value="ECO:0007669"/>
    <property type="project" value="InterPro"/>
</dbReference>
<proteinExistence type="predicted"/>
<dbReference type="EC" id="1.2.7.4" evidence="9"/>
<evidence type="ECO:0000256" key="9">
    <source>
        <dbReference type="PIRNR" id="PIRNR005023"/>
    </source>
</evidence>
<feature type="binding site" evidence="10">
    <location>
        <position position="68"/>
    </location>
    <ligand>
        <name>[4Fe-4S] cluster</name>
        <dbReference type="ChEBI" id="CHEBI:49883"/>
        <label>2</label>
    </ligand>
</feature>
<keyword evidence="5 9" id="KW-0560">Oxidoreductase</keyword>
<dbReference type="EMBL" id="FMJE01000003">
    <property type="protein sequence ID" value="SCM80802.1"/>
    <property type="molecule type" value="Genomic_DNA"/>
</dbReference>
<dbReference type="AlphaFoldDB" id="A0A212LTF4"/>
<dbReference type="GO" id="GO:0043885">
    <property type="term" value="F:anaerobic carbon-monoxide dehydrogenase activity"/>
    <property type="evidence" value="ECO:0007669"/>
    <property type="project" value="UniProtKB-UniRule"/>
</dbReference>
<evidence type="ECO:0000256" key="7">
    <source>
        <dbReference type="ARBA" id="ARBA00023014"/>
    </source>
</evidence>
<dbReference type="RefSeq" id="WP_288184026.1">
    <property type="nucleotide sequence ID" value="NZ_LT608335.1"/>
</dbReference>
<feature type="binding site" evidence="10">
    <location>
        <position position="49"/>
    </location>
    <ligand>
        <name>[4Fe-4S] cluster</name>
        <dbReference type="ChEBI" id="CHEBI:49883"/>
        <label>2</label>
    </ligand>
</feature>
<accession>A0A212LTF4</accession>
<feature type="binding site" evidence="10">
    <location>
        <position position="446"/>
    </location>
    <ligand>
        <name>[Ni-4Fe-4S] cluster</name>
        <dbReference type="ChEBI" id="CHEBI:47739"/>
    </ligand>
</feature>
<dbReference type="PIRSF" id="PIRSF005023">
    <property type="entry name" value="CODH"/>
    <property type="match status" value="1"/>
</dbReference>
<protein>
    <recommendedName>
        <fullName evidence="9">Carbon monoxide dehydrogenase</fullName>
        <ecNumber evidence="9">1.2.7.4</ecNumber>
    </recommendedName>
</protein>
<feature type="binding site" evidence="10">
    <location>
        <position position="45"/>
    </location>
    <ligand>
        <name>[4Fe-4S] cluster</name>
        <dbReference type="ChEBI" id="CHEBI:49883"/>
        <label>1</label>
        <note>ligand shared between dimeric partners</note>
    </ligand>
</feature>
<feature type="binding site" evidence="10">
    <location>
        <position position="37"/>
    </location>
    <ligand>
        <name>[4Fe-4S] cluster</name>
        <dbReference type="ChEBI" id="CHEBI:49883"/>
        <label>1</label>
        <note>ligand shared between dimeric partners</note>
    </ligand>
</feature>
<keyword evidence="2 9" id="KW-0004">4Fe-4S</keyword>
<gene>
    <name evidence="11" type="ORF">KL86SPO_30980</name>
</gene>
<dbReference type="PANTHER" id="PTHR30109">
    <property type="entry name" value="HYDROXYLAMINE REDUCTASE"/>
    <property type="match status" value="1"/>
</dbReference>
<dbReference type="InterPro" id="IPR010047">
    <property type="entry name" value="CODH"/>
</dbReference>
<evidence type="ECO:0000256" key="10">
    <source>
        <dbReference type="PIRSR" id="PIRSR005023-1"/>
    </source>
</evidence>
<evidence type="ECO:0000256" key="6">
    <source>
        <dbReference type="ARBA" id="ARBA00023004"/>
    </source>
</evidence>
<feature type="binding site" evidence="10">
    <location>
        <position position="526"/>
    </location>
    <ligand>
        <name>[Ni-4Fe-4S] cluster</name>
        <dbReference type="ChEBI" id="CHEBI:47739"/>
    </ligand>
</feature>
<comment type="catalytic activity">
    <reaction evidence="8 9">
        <text>CO + 2 oxidized [2Fe-2S]-[ferredoxin] + H2O = 2 reduced [2Fe-2S]-[ferredoxin] + CO2 + 2 H(+)</text>
        <dbReference type="Rhea" id="RHEA:21040"/>
        <dbReference type="Rhea" id="RHEA-COMP:10000"/>
        <dbReference type="Rhea" id="RHEA-COMP:10001"/>
        <dbReference type="ChEBI" id="CHEBI:15377"/>
        <dbReference type="ChEBI" id="CHEBI:15378"/>
        <dbReference type="ChEBI" id="CHEBI:16526"/>
        <dbReference type="ChEBI" id="CHEBI:17245"/>
        <dbReference type="ChEBI" id="CHEBI:33737"/>
        <dbReference type="ChEBI" id="CHEBI:33738"/>
        <dbReference type="EC" id="1.2.7.4"/>
    </reaction>
</comment>
<feature type="binding site" evidence="10">
    <location>
        <position position="333"/>
    </location>
    <ligand>
        <name>[Ni-4Fe-4S] cluster</name>
        <dbReference type="ChEBI" id="CHEBI:47739"/>
    </ligand>
</feature>
<dbReference type="InterPro" id="IPR011254">
    <property type="entry name" value="Prismane-like_sf"/>
</dbReference>
<organism evidence="11">
    <name type="scientific">uncultured Sporomusa sp</name>
    <dbReference type="NCBI Taxonomy" id="307249"/>
    <lineage>
        <taxon>Bacteria</taxon>
        <taxon>Bacillati</taxon>
        <taxon>Bacillota</taxon>
        <taxon>Negativicutes</taxon>
        <taxon>Selenomonadales</taxon>
        <taxon>Sporomusaceae</taxon>
        <taxon>Sporomusa</taxon>
        <taxon>environmental samples</taxon>
    </lineage>
</organism>
<evidence type="ECO:0000256" key="5">
    <source>
        <dbReference type="ARBA" id="ARBA00023002"/>
    </source>
</evidence>
<dbReference type="GO" id="GO:0006091">
    <property type="term" value="P:generation of precursor metabolites and energy"/>
    <property type="evidence" value="ECO:0007669"/>
    <property type="project" value="InterPro"/>
</dbReference>
<dbReference type="NCBIfam" id="TIGR01702">
    <property type="entry name" value="CO_DH_cata"/>
    <property type="match status" value="1"/>
</dbReference>
<feature type="binding site" evidence="10">
    <location>
        <position position="261"/>
    </location>
    <ligand>
        <name>[Ni-4Fe-4S] cluster</name>
        <dbReference type="ChEBI" id="CHEBI:47739"/>
    </ligand>
</feature>
<dbReference type="Pfam" id="PF03063">
    <property type="entry name" value="Prismane"/>
    <property type="match status" value="1"/>
</dbReference>
<keyword evidence="3 10" id="KW-0533">Nickel</keyword>
<dbReference type="GO" id="GO:0051539">
    <property type="term" value="F:4 iron, 4 sulfur cluster binding"/>
    <property type="evidence" value="ECO:0007669"/>
    <property type="project" value="UniProtKB-UniRule"/>
</dbReference>
<dbReference type="GO" id="GO:0004601">
    <property type="term" value="F:peroxidase activity"/>
    <property type="evidence" value="ECO:0007669"/>
    <property type="project" value="TreeGrafter"/>
</dbReference>
<feature type="binding site" evidence="10">
    <location>
        <position position="46"/>
    </location>
    <ligand>
        <name>[4Fe-4S] cluster</name>
        <dbReference type="ChEBI" id="CHEBI:49883"/>
        <label>2</label>
    </ligand>
</feature>
<comment type="cofactor">
    <cofactor evidence="1">
        <name>[4Fe-4S] cluster</name>
        <dbReference type="ChEBI" id="CHEBI:49883"/>
    </cofactor>
</comment>
<keyword evidence="6 9" id="KW-0408">Iron</keyword>
<dbReference type="GO" id="GO:0042542">
    <property type="term" value="P:response to hydrogen peroxide"/>
    <property type="evidence" value="ECO:0007669"/>
    <property type="project" value="TreeGrafter"/>
</dbReference>
<evidence type="ECO:0000256" key="1">
    <source>
        <dbReference type="ARBA" id="ARBA00001966"/>
    </source>
</evidence>
<dbReference type="PANTHER" id="PTHR30109:SF4">
    <property type="entry name" value="CARBON MONOXIDE DEHYDROGENASE"/>
    <property type="match status" value="1"/>
</dbReference>
<dbReference type="InterPro" id="IPR016099">
    <property type="entry name" value="Prismane-like_a/b-sand"/>
</dbReference>
<dbReference type="InterPro" id="IPR016101">
    <property type="entry name" value="CO_DH_a-bundle"/>
</dbReference>
<reference evidence="11" key="1">
    <citation type="submission" date="2016-08" db="EMBL/GenBank/DDBJ databases">
        <authorList>
            <person name="Seilhamer J.J."/>
        </authorList>
    </citation>
    <scope>NUCLEOTIDE SEQUENCE</scope>
    <source>
        <strain evidence="11">86</strain>
    </source>
</reference>